<accession>A0A2P2J4G6</accession>
<reference evidence="1" key="1">
    <citation type="submission" date="2018-02" db="EMBL/GenBank/DDBJ databases">
        <title>Rhizophora mucronata_Transcriptome.</title>
        <authorList>
            <person name="Meera S.P."/>
            <person name="Sreeshan A."/>
            <person name="Augustine A."/>
        </authorList>
    </citation>
    <scope>NUCLEOTIDE SEQUENCE</scope>
    <source>
        <tissue evidence="1">Leaf</tissue>
    </source>
</reference>
<name>A0A2P2J4G6_RHIMU</name>
<evidence type="ECO:0000313" key="1">
    <source>
        <dbReference type="EMBL" id="MBW88381.1"/>
    </source>
</evidence>
<protein>
    <submittedName>
        <fullName evidence="1">Uncharacterized protein</fullName>
    </submittedName>
</protein>
<organism evidence="1">
    <name type="scientific">Rhizophora mucronata</name>
    <name type="common">Asiatic mangrove</name>
    <dbReference type="NCBI Taxonomy" id="61149"/>
    <lineage>
        <taxon>Eukaryota</taxon>
        <taxon>Viridiplantae</taxon>
        <taxon>Streptophyta</taxon>
        <taxon>Embryophyta</taxon>
        <taxon>Tracheophyta</taxon>
        <taxon>Spermatophyta</taxon>
        <taxon>Magnoliopsida</taxon>
        <taxon>eudicotyledons</taxon>
        <taxon>Gunneridae</taxon>
        <taxon>Pentapetalae</taxon>
        <taxon>rosids</taxon>
        <taxon>fabids</taxon>
        <taxon>Malpighiales</taxon>
        <taxon>Rhizophoraceae</taxon>
        <taxon>Rhizophora</taxon>
    </lineage>
</organism>
<dbReference type="EMBL" id="GGEC01007898">
    <property type="protein sequence ID" value="MBW88381.1"/>
    <property type="molecule type" value="Transcribed_RNA"/>
</dbReference>
<proteinExistence type="predicted"/>
<dbReference type="AlphaFoldDB" id="A0A2P2J4G6"/>
<sequence length="69" mass="8060">MKSQYFVPSFLAIILCRPIPLYNDCCVKNYLMREVHCKLTDFPKFIVKISFQWHASKIGPSKIGCTFWG</sequence>